<feature type="domain" description="Methyltransferase FkbM" evidence="1">
    <location>
        <begin position="48"/>
        <end position="203"/>
    </location>
</feature>
<gene>
    <name evidence="2" type="ORF">ABIC75_003842</name>
</gene>
<keyword evidence="2" id="KW-0808">Transferase</keyword>
<dbReference type="PANTHER" id="PTHR34203:SF15">
    <property type="entry name" value="SLL1173 PROTEIN"/>
    <property type="match status" value="1"/>
</dbReference>
<dbReference type="EMBL" id="JBEPMU010000006">
    <property type="protein sequence ID" value="MET3654104.1"/>
    <property type="molecule type" value="Genomic_DNA"/>
</dbReference>
<dbReference type="InterPro" id="IPR006342">
    <property type="entry name" value="FkbM_mtfrase"/>
</dbReference>
<dbReference type="Pfam" id="PF05050">
    <property type="entry name" value="Methyltransf_21"/>
    <property type="match status" value="1"/>
</dbReference>
<dbReference type="InterPro" id="IPR029063">
    <property type="entry name" value="SAM-dependent_MTases_sf"/>
</dbReference>
<organism evidence="2 3">
    <name type="scientific">Dyella japonica</name>
    <dbReference type="NCBI Taxonomy" id="231455"/>
    <lineage>
        <taxon>Bacteria</taxon>
        <taxon>Pseudomonadati</taxon>
        <taxon>Pseudomonadota</taxon>
        <taxon>Gammaproteobacteria</taxon>
        <taxon>Lysobacterales</taxon>
        <taxon>Rhodanobacteraceae</taxon>
        <taxon>Dyella</taxon>
    </lineage>
</organism>
<dbReference type="GO" id="GO:0008168">
    <property type="term" value="F:methyltransferase activity"/>
    <property type="evidence" value="ECO:0007669"/>
    <property type="project" value="UniProtKB-KW"/>
</dbReference>
<sequence>MDFVVDIGGKDHVLDSDDQYLSQVGRVFEPQTVALFRVLAPQPRTVLDVGANVGCTALLFADMSKRVHAFEPSTSTFSFLAKNTSSVPNISIHNLGLGAKHHRSQITFNEQNRSGGFVSMGTTTNEGHVTETIEIETLDRFARRHQVGDIDFIKLDVEGYEAHVIKGGKKTLRKNRPTVTLELNHWCLNAFQRTSVPDFFDYLRSVFPVLYAVERGTYLNLHDAREAYIAMYFHIVHGQYKSLVGAYSTDQLAAFLARHEHRSINH</sequence>
<keyword evidence="3" id="KW-1185">Reference proteome</keyword>
<name>A0ABV2JZ51_9GAMM</name>
<proteinExistence type="predicted"/>
<comment type="caution">
    <text evidence="2">The sequence shown here is derived from an EMBL/GenBank/DDBJ whole genome shotgun (WGS) entry which is preliminary data.</text>
</comment>
<dbReference type="NCBIfam" id="TIGR01444">
    <property type="entry name" value="fkbM_fam"/>
    <property type="match status" value="1"/>
</dbReference>
<dbReference type="Proteomes" id="UP001549184">
    <property type="component" value="Unassembled WGS sequence"/>
</dbReference>
<evidence type="ECO:0000259" key="1">
    <source>
        <dbReference type="Pfam" id="PF05050"/>
    </source>
</evidence>
<dbReference type="PANTHER" id="PTHR34203">
    <property type="entry name" value="METHYLTRANSFERASE, FKBM FAMILY PROTEIN"/>
    <property type="match status" value="1"/>
</dbReference>
<protein>
    <submittedName>
        <fullName evidence="2">FkbM family methyltransferase</fullName>
    </submittedName>
</protein>
<dbReference type="SUPFAM" id="SSF53335">
    <property type="entry name" value="S-adenosyl-L-methionine-dependent methyltransferases"/>
    <property type="match status" value="1"/>
</dbReference>
<evidence type="ECO:0000313" key="2">
    <source>
        <dbReference type="EMBL" id="MET3654104.1"/>
    </source>
</evidence>
<dbReference type="Gene3D" id="3.40.50.150">
    <property type="entry name" value="Vaccinia Virus protein VP39"/>
    <property type="match status" value="1"/>
</dbReference>
<keyword evidence="2" id="KW-0489">Methyltransferase</keyword>
<accession>A0ABV2JZ51</accession>
<evidence type="ECO:0000313" key="3">
    <source>
        <dbReference type="Proteomes" id="UP001549184"/>
    </source>
</evidence>
<dbReference type="InterPro" id="IPR052514">
    <property type="entry name" value="SAM-dependent_MTase"/>
</dbReference>
<dbReference type="RefSeq" id="WP_354015476.1">
    <property type="nucleotide sequence ID" value="NZ_JBEPMU010000006.1"/>
</dbReference>
<reference evidence="2 3" key="1">
    <citation type="submission" date="2024-06" db="EMBL/GenBank/DDBJ databases">
        <title>Sorghum-associated microbial communities from plants grown in Nebraska, USA.</title>
        <authorList>
            <person name="Schachtman D."/>
        </authorList>
    </citation>
    <scope>NUCLEOTIDE SEQUENCE [LARGE SCALE GENOMIC DNA]</scope>
    <source>
        <strain evidence="2 3">1073</strain>
    </source>
</reference>
<dbReference type="GO" id="GO:0032259">
    <property type="term" value="P:methylation"/>
    <property type="evidence" value="ECO:0007669"/>
    <property type="project" value="UniProtKB-KW"/>
</dbReference>